<comment type="caution">
    <text evidence="3">The sequence shown here is derived from an EMBL/GenBank/DDBJ whole genome shotgun (WGS) entry which is preliminary data.</text>
</comment>
<keyword evidence="1" id="KW-0732">Signal</keyword>
<feature type="domain" description="DUF732" evidence="2">
    <location>
        <begin position="35"/>
        <end position="105"/>
    </location>
</feature>
<accession>A0A1E3S7N3</accession>
<protein>
    <recommendedName>
        <fullName evidence="2">DUF732 domain-containing protein</fullName>
    </recommendedName>
</protein>
<proteinExistence type="predicted"/>
<feature type="signal peptide" evidence="1">
    <location>
        <begin position="1"/>
        <end position="31"/>
    </location>
</feature>
<dbReference type="EMBL" id="MVHT01000136">
    <property type="protein sequence ID" value="ORA93835.1"/>
    <property type="molecule type" value="Genomic_DNA"/>
</dbReference>
<evidence type="ECO:0000313" key="3">
    <source>
        <dbReference type="EMBL" id="ORA93835.1"/>
    </source>
</evidence>
<dbReference type="AlphaFoldDB" id="A0A1E3S7N3"/>
<dbReference type="RefSeq" id="WP_069421557.1">
    <property type="nucleotide sequence ID" value="NZ_CBCRZH010000124.1"/>
</dbReference>
<dbReference type="Pfam" id="PF05305">
    <property type="entry name" value="DUF732"/>
    <property type="match status" value="1"/>
</dbReference>
<evidence type="ECO:0000313" key="4">
    <source>
        <dbReference type="Proteomes" id="UP000192739"/>
    </source>
</evidence>
<feature type="chain" id="PRO_5014267784" description="DUF732 domain-containing protein" evidence="1">
    <location>
        <begin position="32"/>
        <end position="111"/>
    </location>
</feature>
<organism evidence="3 4">
    <name type="scientific">Mycobacterium intermedium</name>
    <dbReference type="NCBI Taxonomy" id="28445"/>
    <lineage>
        <taxon>Bacteria</taxon>
        <taxon>Bacillati</taxon>
        <taxon>Actinomycetota</taxon>
        <taxon>Actinomycetes</taxon>
        <taxon>Mycobacteriales</taxon>
        <taxon>Mycobacteriaceae</taxon>
        <taxon>Mycobacterium</taxon>
        <taxon>Mycobacterium simiae complex</taxon>
    </lineage>
</organism>
<dbReference type="InterPro" id="IPR007969">
    <property type="entry name" value="DUF732"/>
</dbReference>
<dbReference type="OrthoDB" id="4750613at2"/>
<name>A0A1E3S7N3_MYCIE</name>
<reference evidence="3 4" key="1">
    <citation type="submission" date="2017-02" db="EMBL/GenBank/DDBJ databases">
        <title>The new phylogeny of genus Mycobacterium.</title>
        <authorList>
            <person name="Tortoli E."/>
            <person name="Trovato A."/>
            <person name="Cirillo D.M."/>
        </authorList>
    </citation>
    <scope>NUCLEOTIDE SEQUENCE [LARGE SCALE GENOMIC DNA]</scope>
    <source>
        <strain evidence="3 4">DSM 44049</strain>
    </source>
</reference>
<sequence length="111" mass="11437">MFSARIGAAIATAVGATAVGVAVATAGTAGANTTADETFISQMQDVGVTFSSPQSAIQQGHQVCQELAEGRSRYQIAEEILSQTDLTTIQATSFVDNATDSYCPEFAALTI</sequence>
<gene>
    <name evidence="3" type="ORF">BST27_28470</name>
</gene>
<keyword evidence="4" id="KW-1185">Reference proteome</keyword>
<dbReference type="Proteomes" id="UP000192739">
    <property type="component" value="Unassembled WGS sequence"/>
</dbReference>
<dbReference type="STRING" id="28445.BHQ20_23440"/>
<evidence type="ECO:0000259" key="2">
    <source>
        <dbReference type="Pfam" id="PF05305"/>
    </source>
</evidence>
<evidence type="ECO:0000256" key="1">
    <source>
        <dbReference type="SAM" id="SignalP"/>
    </source>
</evidence>